<proteinExistence type="predicted"/>
<feature type="compositionally biased region" description="Basic and acidic residues" evidence="1">
    <location>
        <begin position="1"/>
        <end position="10"/>
    </location>
</feature>
<evidence type="ECO:0000256" key="1">
    <source>
        <dbReference type="SAM" id="MobiDB-lite"/>
    </source>
</evidence>
<feature type="region of interest" description="Disordered" evidence="1">
    <location>
        <begin position="1"/>
        <end position="29"/>
    </location>
</feature>
<evidence type="ECO:0000313" key="2">
    <source>
        <dbReference type="EMBL" id="RMC06220.1"/>
    </source>
</evidence>
<reference evidence="2 3" key="1">
    <citation type="submission" date="2018-07" db="EMBL/GenBank/DDBJ databases">
        <title>A high quality draft genome assembly of the barn swallow (H. rustica rustica).</title>
        <authorList>
            <person name="Formenti G."/>
            <person name="Chiara M."/>
            <person name="Poveda L."/>
            <person name="Francoijs K.-J."/>
            <person name="Bonisoli-Alquati A."/>
            <person name="Canova L."/>
            <person name="Gianfranceschi L."/>
            <person name="Horner D.S."/>
            <person name="Saino N."/>
        </authorList>
    </citation>
    <scope>NUCLEOTIDE SEQUENCE [LARGE SCALE GENOMIC DNA]</scope>
    <source>
        <strain evidence="2">Chelidonia</strain>
        <tissue evidence="2">Blood</tissue>
    </source>
</reference>
<comment type="caution">
    <text evidence="2">The sequence shown here is derived from an EMBL/GenBank/DDBJ whole genome shotgun (WGS) entry which is preliminary data.</text>
</comment>
<keyword evidence="3" id="KW-1185">Reference proteome</keyword>
<sequence length="119" mass="13911">METFKGDKRSVQRRQQPAQEKVQNESAEERWHWEERKKLKRNLRFSIITMNHKKTPMGFSIVFPNNLLADQPVTLIGLEDLSKEKPGIAITAVRVIFLLQSLKEVVDWEKILEIISIKA</sequence>
<name>A0A3M0K572_HIRRU</name>
<dbReference type="Proteomes" id="UP000269221">
    <property type="component" value="Unassembled WGS sequence"/>
</dbReference>
<dbReference type="EMBL" id="QRBI01000120">
    <property type="protein sequence ID" value="RMC06220.1"/>
    <property type="molecule type" value="Genomic_DNA"/>
</dbReference>
<gene>
    <name evidence="2" type="ORF">DUI87_15650</name>
</gene>
<evidence type="ECO:0000313" key="3">
    <source>
        <dbReference type="Proteomes" id="UP000269221"/>
    </source>
</evidence>
<organism evidence="2 3">
    <name type="scientific">Hirundo rustica rustica</name>
    <dbReference type="NCBI Taxonomy" id="333673"/>
    <lineage>
        <taxon>Eukaryota</taxon>
        <taxon>Metazoa</taxon>
        <taxon>Chordata</taxon>
        <taxon>Craniata</taxon>
        <taxon>Vertebrata</taxon>
        <taxon>Euteleostomi</taxon>
        <taxon>Archelosauria</taxon>
        <taxon>Archosauria</taxon>
        <taxon>Dinosauria</taxon>
        <taxon>Saurischia</taxon>
        <taxon>Theropoda</taxon>
        <taxon>Coelurosauria</taxon>
        <taxon>Aves</taxon>
        <taxon>Neognathae</taxon>
        <taxon>Neoaves</taxon>
        <taxon>Telluraves</taxon>
        <taxon>Australaves</taxon>
        <taxon>Passeriformes</taxon>
        <taxon>Sylvioidea</taxon>
        <taxon>Hirundinidae</taxon>
        <taxon>Hirundo</taxon>
    </lineage>
</organism>
<dbReference type="AlphaFoldDB" id="A0A3M0K572"/>
<accession>A0A3M0K572</accession>
<protein>
    <submittedName>
        <fullName evidence="2">Uncharacterized protein</fullName>
    </submittedName>
</protein>